<evidence type="ECO:0000313" key="3">
    <source>
        <dbReference type="Proteomes" id="UP001156441"/>
    </source>
</evidence>
<proteinExistence type="predicted"/>
<keyword evidence="1" id="KW-0732">Signal</keyword>
<organism evidence="2 3">
    <name type="scientific">Actinophytocola gossypii</name>
    <dbReference type="NCBI Taxonomy" id="2812003"/>
    <lineage>
        <taxon>Bacteria</taxon>
        <taxon>Bacillati</taxon>
        <taxon>Actinomycetota</taxon>
        <taxon>Actinomycetes</taxon>
        <taxon>Pseudonocardiales</taxon>
        <taxon>Pseudonocardiaceae</taxon>
    </lineage>
</organism>
<comment type="caution">
    <text evidence="2">The sequence shown here is derived from an EMBL/GenBank/DDBJ whole genome shotgun (WGS) entry which is preliminary data.</text>
</comment>
<dbReference type="Proteomes" id="UP001156441">
    <property type="component" value="Unassembled WGS sequence"/>
</dbReference>
<evidence type="ECO:0000313" key="2">
    <source>
        <dbReference type="EMBL" id="MCT2586413.1"/>
    </source>
</evidence>
<accession>A0ABT2JF88</accession>
<dbReference type="RefSeq" id="WP_260194239.1">
    <property type="nucleotide sequence ID" value="NZ_JAFFZE010000019.1"/>
</dbReference>
<sequence length="271" mass="29921">MRWKIPASVLLVFAMLIPASPAVAQKESSRLDETTCQAVMYADIREFFVIDLDTASNLEVRELANRIAAQARVESLTQLFGAVQDQLRLGSADEIRAFLQTTWRIHWTMDLRGTVLRTMGDPGAGANVQAAAQEALDEGSVDTFLAFLNHGLYVARALDAGWSLEEYTDIREFFVIDLDTASNLEVRELANRIAAQARVESLTQLFGAVQDQLRLGSADEIRAFLQTTWRIHWTMDLRGTVLRTMGDPGAGANVQAAAQEALDEGSVDTFL</sequence>
<feature type="non-terminal residue" evidence="2">
    <location>
        <position position="271"/>
    </location>
</feature>
<keyword evidence="3" id="KW-1185">Reference proteome</keyword>
<name>A0ABT2JF88_9PSEU</name>
<gene>
    <name evidence="2" type="ORF">JT362_25145</name>
</gene>
<dbReference type="EMBL" id="JAFFZE010000019">
    <property type="protein sequence ID" value="MCT2586413.1"/>
    <property type="molecule type" value="Genomic_DNA"/>
</dbReference>
<feature type="chain" id="PRO_5046900725" evidence="1">
    <location>
        <begin position="25"/>
        <end position="271"/>
    </location>
</feature>
<dbReference type="InterPro" id="IPR005506">
    <property type="entry name" value="DUF312_ALF"/>
</dbReference>
<feature type="signal peptide" evidence="1">
    <location>
        <begin position="1"/>
        <end position="24"/>
    </location>
</feature>
<evidence type="ECO:0000256" key="1">
    <source>
        <dbReference type="SAM" id="SignalP"/>
    </source>
</evidence>
<reference evidence="2 3" key="1">
    <citation type="submission" date="2021-02" db="EMBL/GenBank/DDBJ databases">
        <title>Actinophytocola xerophila sp. nov., isolated from soil of cotton cropping field.</title>
        <authorList>
            <person name="Huang R."/>
            <person name="Chen X."/>
            <person name="Ge X."/>
            <person name="Liu W."/>
        </authorList>
    </citation>
    <scope>NUCLEOTIDE SEQUENCE [LARGE SCALE GENOMIC DNA]</scope>
    <source>
        <strain evidence="2 3">S1-96</strain>
    </source>
</reference>
<dbReference type="Pfam" id="PF03752">
    <property type="entry name" value="ALF"/>
    <property type="match status" value="1"/>
</dbReference>
<protein>
    <submittedName>
        <fullName evidence="2">ALF repeat-containing protein</fullName>
    </submittedName>
</protein>